<evidence type="ECO:0000259" key="14">
    <source>
        <dbReference type="Pfam" id="PF15739"/>
    </source>
</evidence>
<evidence type="ECO:0000256" key="4">
    <source>
        <dbReference type="ARBA" id="ARBA00022525"/>
    </source>
</evidence>
<evidence type="ECO:0000256" key="7">
    <source>
        <dbReference type="ARBA" id="ARBA00022837"/>
    </source>
</evidence>
<feature type="compositionally biased region" description="Basic and acidic residues" evidence="13">
    <location>
        <begin position="290"/>
        <end position="301"/>
    </location>
</feature>
<keyword evidence="16" id="KW-1185">Reference proteome</keyword>
<dbReference type="FunFam" id="1.20.90.10:FF:000003">
    <property type="entry name" value="Group XIIB secretory phospholipase A2-like protein"/>
    <property type="match status" value="1"/>
</dbReference>
<sequence length="570" mass="63257">MRAAGELTGRSDGRRELRALLLRVEEAHRADILTYCSGHLNPNRRPQKTPNGTVTAKEPKWTGSSAPEKGAVPRPPARIQPEAERRKNGLAVATVTAAAAPSEPVRGDRAGPRRARGSDLPRGRRVSHRGRDSRGPAADEAGFERSVLKTPDLREPKGLGRGTGAEKQEERLEQVLKELCAEPQLGRERLHLFSSVFGDVCNGSQVFGDILREIKTEYDLYLNPVLSSQSNQSHGVSPLKPGPAPAGDLEGAREEVLRLEHDARKALVDNDQARMELKRERDQVQQMNGEQKKVDQQDPKQGEILVSPSDQVLQKRRQVRTVLEEVRLLESVIRKQMAPKDAVRATERYIRDLEVGPPPPWPRSSRTPPGRPPCPQRGSARSGPPWPPSLRPAAPRPPGPPAEPQEESDWGLNYIRETFQAANGYFESIVEMMGGRNGVCQYRCRYGKAPLARPNYKTPEPNGCSSSLLGLQVPESLDLGIPAMTKCCNQLDLCYDTCGSNKYRCDSKFRWCLHGICSDLKRSLGFVSKVEACESVADTLYNTIWTLGCRPYMNSQRAACFCEGEERNEL</sequence>
<evidence type="ECO:0000256" key="6">
    <source>
        <dbReference type="ARBA" id="ARBA00022729"/>
    </source>
</evidence>
<feature type="domain" description="Translin-associated factor X-interacting protein 1 N-terminal" evidence="14">
    <location>
        <begin position="169"/>
        <end position="274"/>
    </location>
</feature>
<dbReference type="GO" id="GO:0016042">
    <property type="term" value="P:lipid catabolic process"/>
    <property type="evidence" value="ECO:0007669"/>
    <property type="project" value="InterPro"/>
</dbReference>
<keyword evidence="8" id="KW-0175">Coiled coil</keyword>
<dbReference type="Gene3D" id="1.20.90.10">
    <property type="entry name" value="Phospholipase A2 domain"/>
    <property type="match status" value="1"/>
</dbReference>
<comment type="subcellular location">
    <subcellularLocation>
        <location evidence="2">Secreted</location>
    </subcellularLocation>
</comment>
<evidence type="ECO:0000313" key="16">
    <source>
        <dbReference type="Proteomes" id="UP001044222"/>
    </source>
</evidence>
<feature type="compositionally biased region" description="Pro residues" evidence="13">
    <location>
        <begin position="384"/>
        <end position="403"/>
    </location>
</feature>
<keyword evidence="5" id="KW-0479">Metal-binding</keyword>
<evidence type="ECO:0000256" key="5">
    <source>
        <dbReference type="ARBA" id="ARBA00022723"/>
    </source>
</evidence>
<gene>
    <name evidence="15" type="ORF">ANANG_G00303390</name>
</gene>
<dbReference type="SUPFAM" id="SSF48619">
    <property type="entry name" value="Phospholipase A2, PLA2"/>
    <property type="match status" value="1"/>
</dbReference>
<evidence type="ECO:0000256" key="2">
    <source>
        <dbReference type="ARBA" id="ARBA00004613"/>
    </source>
</evidence>
<dbReference type="AlphaFoldDB" id="A0A9D3RIQ4"/>
<dbReference type="InterPro" id="IPR032755">
    <property type="entry name" value="TSNAXIP1_N"/>
</dbReference>
<evidence type="ECO:0000256" key="10">
    <source>
        <dbReference type="ARBA" id="ARBA00074308"/>
    </source>
</evidence>
<reference evidence="15" key="1">
    <citation type="submission" date="2021-01" db="EMBL/GenBank/DDBJ databases">
        <title>A chromosome-scale assembly of European eel, Anguilla anguilla.</title>
        <authorList>
            <person name="Henkel C."/>
            <person name="Jong-Raadsen S.A."/>
            <person name="Dufour S."/>
            <person name="Weltzien F.-A."/>
            <person name="Palstra A.P."/>
            <person name="Pelster B."/>
            <person name="Spaink H.P."/>
            <person name="Van Den Thillart G.E."/>
            <person name="Jansen H."/>
            <person name="Zahm M."/>
            <person name="Klopp C."/>
            <person name="Cedric C."/>
            <person name="Louis A."/>
            <person name="Berthelot C."/>
            <person name="Parey E."/>
            <person name="Roest Crollius H."/>
            <person name="Montfort J."/>
            <person name="Robinson-Rechavi M."/>
            <person name="Bucao C."/>
            <person name="Bouchez O."/>
            <person name="Gislard M."/>
            <person name="Lluch J."/>
            <person name="Milhes M."/>
            <person name="Lampietro C."/>
            <person name="Lopez Roques C."/>
            <person name="Donnadieu C."/>
            <person name="Braasch I."/>
            <person name="Desvignes T."/>
            <person name="Postlethwait J."/>
            <person name="Bobe J."/>
            <person name="Guiguen Y."/>
            <person name="Dirks R."/>
        </authorList>
    </citation>
    <scope>NUCLEOTIDE SEQUENCE</scope>
    <source>
        <strain evidence="15">Tag_6206</strain>
        <tissue evidence="15">Liver</tissue>
    </source>
</reference>
<dbReference type="PANTHER" id="PTHR12824:SF2">
    <property type="entry name" value="GROUP XIIB SECRETORY PHOSPHOLIPASE A2-LIKE PROTEIN"/>
    <property type="match status" value="1"/>
</dbReference>
<comment type="caution">
    <text evidence="15">The sequence shown here is derived from an EMBL/GenBank/DDBJ whole genome shotgun (WGS) entry which is preliminary data.</text>
</comment>
<protein>
    <recommendedName>
        <fullName evidence="10">Group XIIB secretory phospholipase A2-like protein</fullName>
    </recommendedName>
    <alternativeName>
        <fullName evidence="12">Group XIII secretory phospholipase A2-like protein</fullName>
    </alternativeName>
    <alternativeName>
        <fullName evidence="11">sPLA2-GXIIB</fullName>
    </alternativeName>
</protein>
<dbReference type="InterPro" id="IPR036444">
    <property type="entry name" value="PLipase_A2_dom_sf"/>
</dbReference>
<name>A0A9D3RIQ4_ANGAN</name>
<dbReference type="GO" id="GO:0006644">
    <property type="term" value="P:phospholipid metabolic process"/>
    <property type="evidence" value="ECO:0007669"/>
    <property type="project" value="InterPro"/>
</dbReference>
<dbReference type="EMBL" id="JAFIRN010000018">
    <property type="protein sequence ID" value="KAG5831405.1"/>
    <property type="molecule type" value="Genomic_DNA"/>
</dbReference>
<dbReference type="GO" id="GO:0005509">
    <property type="term" value="F:calcium ion binding"/>
    <property type="evidence" value="ECO:0007669"/>
    <property type="project" value="InterPro"/>
</dbReference>
<evidence type="ECO:0000256" key="11">
    <source>
        <dbReference type="ARBA" id="ARBA00076135"/>
    </source>
</evidence>
<evidence type="ECO:0000256" key="1">
    <source>
        <dbReference type="ARBA" id="ARBA00001913"/>
    </source>
</evidence>
<comment type="cofactor">
    <cofactor evidence="1">
        <name>Ca(2+)</name>
        <dbReference type="ChEBI" id="CHEBI:29108"/>
    </cofactor>
</comment>
<dbReference type="Pfam" id="PF06951">
    <property type="entry name" value="PLA2G12"/>
    <property type="match status" value="1"/>
</dbReference>
<dbReference type="InterPro" id="IPR010711">
    <property type="entry name" value="PLA2G12"/>
</dbReference>
<feature type="compositionally biased region" description="Low complexity" evidence="13">
    <location>
        <begin position="91"/>
        <end position="100"/>
    </location>
</feature>
<dbReference type="PANTHER" id="PTHR12824">
    <property type="entry name" value="GROUP XII SECRETORY PHOSPHOLIPASE A2 FAMILY MEMBER"/>
    <property type="match status" value="1"/>
</dbReference>
<dbReference type="GO" id="GO:0042632">
    <property type="term" value="P:cholesterol homeostasis"/>
    <property type="evidence" value="ECO:0007669"/>
    <property type="project" value="TreeGrafter"/>
</dbReference>
<proteinExistence type="inferred from homology"/>
<feature type="compositionally biased region" description="Basic and acidic residues" evidence="13">
    <location>
        <begin position="105"/>
        <end position="122"/>
    </location>
</feature>
<feature type="region of interest" description="Disordered" evidence="13">
    <location>
        <begin position="229"/>
        <end position="249"/>
    </location>
</feature>
<comment type="function">
    <text evidence="9">Not known; does not seem to have catalytic activity.</text>
</comment>
<feature type="compositionally biased region" description="Basic and acidic residues" evidence="13">
    <location>
        <begin position="142"/>
        <end position="169"/>
    </location>
</feature>
<evidence type="ECO:0000256" key="13">
    <source>
        <dbReference type="SAM" id="MobiDB-lite"/>
    </source>
</evidence>
<keyword evidence="6" id="KW-0732">Signal</keyword>
<keyword evidence="7" id="KW-0106">Calcium</keyword>
<dbReference type="GO" id="GO:0050482">
    <property type="term" value="P:arachidonate secretion"/>
    <property type="evidence" value="ECO:0007669"/>
    <property type="project" value="InterPro"/>
</dbReference>
<dbReference type="GO" id="GO:0070328">
    <property type="term" value="P:triglyceride homeostasis"/>
    <property type="evidence" value="ECO:0007669"/>
    <property type="project" value="TreeGrafter"/>
</dbReference>
<feature type="region of interest" description="Disordered" evidence="13">
    <location>
        <begin position="349"/>
        <end position="407"/>
    </location>
</feature>
<feature type="region of interest" description="Disordered" evidence="13">
    <location>
        <begin position="277"/>
        <end position="309"/>
    </location>
</feature>
<evidence type="ECO:0000256" key="9">
    <source>
        <dbReference type="ARBA" id="ARBA00055969"/>
    </source>
</evidence>
<dbReference type="GO" id="GO:0005576">
    <property type="term" value="C:extracellular region"/>
    <property type="evidence" value="ECO:0007669"/>
    <property type="project" value="UniProtKB-SubCell"/>
</dbReference>
<keyword evidence="4" id="KW-0964">Secreted</keyword>
<organism evidence="15 16">
    <name type="scientific">Anguilla anguilla</name>
    <name type="common">European freshwater eel</name>
    <name type="synonym">Muraena anguilla</name>
    <dbReference type="NCBI Taxonomy" id="7936"/>
    <lineage>
        <taxon>Eukaryota</taxon>
        <taxon>Metazoa</taxon>
        <taxon>Chordata</taxon>
        <taxon>Craniata</taxon>
        <taxon>Vertebrata</taxon>
        <taxon>Euteleostomi</taxon>
        <taxon>Actinopterygii</taxon>
        <taxon>Neopterygii</taxon>
        <taxon>Teleostei</taxon>
        <taxon>Anguilliformes</taxon>
        <taxon>Anguillidae</taxon>
        <taxon>Anguilla</taxon>
    </lineage>
</organism>
<dbReference type="Pfam" id="PF15739">
    <property type="entry name" value="TSNAXIP1_N"/>
    <property type="match status" value="1"/>
</dbReference>
<evidence type="ECO:0000256" key="12">
    <source>
        <dbReference type="ARBA" id="ARBA00076881"/>
    </source>
</evidence>
<comment type="similarity">
    <text evidence="3">Belongs to the phospholipase A2 family.</text>
</comment>
<feature type="region of interest" description="Disordered" evidence="13">
    <location>
        <begin position="37"/>
        <end position="169"/>
    </location>
</feature>
<evidence type="ECO:0000256" key="3">
    <source>
        <dbReference type="ARBA" id="ARBA00007056"/>
    </source>
</evidence>
<dbReference type="GO" id="GO:0004623">
    <property type="term" value="F:phospholipase A2 activity"/>
    <property type="evidence" value="ECO:0007669"/>
    <property type="project" value="InterPro"/>
</dbReference>
<evidence type="ECO:0000256" key="8">
    <source>
        <dbReference type="ARBA" id="ARBA00023054"/>
    </source>
</evidence>
<evidence type="ECO:0000313" key="15">
    <source>
        <dbReference type="EMBL" id="KAG5831405.1"/>
    </source>
</evidence>
<accession>A0A9D3RIQ4</accession>
<dbReference type="Proteomes" id="UP001044222">
    <property type="component" value="Chromosome 18"/>
</dbReference>